<feature type="region of interest" description="Disordered" evidence="4">
    <location>
        <begin position="50"/>
        <end position="135"/>
    </location>
</feature>
<evidence type="ECO:0000313" key="7">
    <source>
        <dbReference type="EMBL" id="VFQ59396.1"/>
    </source>
</evidence>
<dbReference type="OrthoDB" id="444809at2759"/>
<name>A0A484KC81_9ASTE</name>
<dbReference type="Pfam" id="PF04935">
    <property type="entry name" value="SURF6"/>
    <property type="match status" value="1"/>
</dbReference>
<feature type="compositionally biased region" description="Basic and acidic residues" evidence="4">
    <location>
        <begin position="71"/>
        <end position="90"/>
    </location>
</feature>
<dbReference type="EMBL" id="OOIL02000014">
    <property type="protein sequence ID" value="VFQ59396.1"/>
    <property type="molecule type" value="Genomic_DNA"/>
</dbReference>
<evidence type="ECO:0000256" key="4">
    <source>
        <dbReference type="SAM" id="MobiDB-lite"/>
    </source>
</evidence>
<comment type="subcellular location">
    <subcellularLocation>
        <location evidence="1">Nucleus</location>
    </subcellularLocation>
</comment>
<feature type="region of interest" description="Disordered" evidence="4">
    <location>
        <begin position="148"/>
        <end position="325"/>
    </location>
</feature>
<evidence type="ECO:0000259" key="5">
    <source>
        <dbReference type="Pfam" id="PF04935"/>
    </source>
</evidence>
<proteinExistence type="inferred from homology"/>
<feature type="compositionally biased region" description="Basic and acidic residues" evidence="4">
    <location>
        <begin position="229"/>
        <end position="249"/>
    </location>
</feature>
<feature type="compositionally biased region" description="Basic and acidic residues" evidence="4">
    <location>
        <begin position="181"/>
        <end position="190"/>
    </location>
</feature>
<accession>A0A484KC81</accession>
<dbReference type="Pfam" id="PF15459">
    <property type="entry name" value="RRP14"/>
    <property type="match status" value="1"/>
</dbReference>
<dbReference type="GO" id="GO:0003677">
    <property type="term" value="F:DNA binding"/>
    <property type="evidence" value="ECO:0007669"/>
    <property type="project" value="TreeGrafter"/>
</dbReference>
<comment type="similarity">
    <text evidence="2">Belongs to the SURF6 family.</text>
</comment>
<dbReference type="InterPro" id="IPR029190">
    <property type="entry name" value="Rrp14/SURF6_C"/>
</dbReference>
<dbReference type="GO" id="GO:0003723">
    <property type="term" value="F:RNA binding"/>
    <property type="evidence" value="ECO:0007669"/>
    <property type="project" value="TreeGrafter"/>
</dbReference>
<dbReference type="GO" id="GO:0005730">
    <property type="term" value="C:nucleolus"/>
    <property type="evidence" value="ECO:0007669"/>
    <property type="project" value="TreeGrafter"/>
</dbReference>
<keyword evidence="8" id="KW-1185">Reference proteome</keyword>
<feature type="compositionally biased region" description="Basic and acidic residues" evidence="4">
    <location>
        <begin position="207"/>
        <end position="220"/>
    </location>
</feature>
<evidence type="ECO:0000259" key="6">
    <source>
        <dbReference type="Pfam" id="PF15459"/>
    </source>
</evidence>
<evidence type="ECO:0008006" key="9">
    <source>
        <dbReference type="Google" id="ProtNLM"/>
    </source>
</evidence>
<dbReference type="InterPro" id="IPR029188">
    <property type="entry name" value="Rrp14_N"/>
</dbReference>
<dbReference type="PANTHER" id="PTHR14369">
    <property type="entry name" value="SURFEIT LOCUS PROTEIN 6"/>
    <property type="match status" value="1"/>
</dbReference>
<reference evidence="7 8" key="1">
    <citation type="submission" date="2018-04" db="EMBL/GenBank/DDBJ databases">
        <authorList>
            <person name="Vogel A."/>
        </authorList>
    </citation>
    <scope>NUCLEOTIDE SEQUENCE [LARGE SCALE GENOMIC DNA]</scope>
</reference>
<dbReference type="InterPro" id="IPR007019">
    <property type="entry name" value="SURF6"/>
</dbReference>
<feature type="compositionally biased region" description="Basic and acidic residues" evidence="4">
    <location>
        <begin position="287"/>
        <end position="318"/>
    </location>
</feature>
<dbReference type="AlphaFoldDB" id="A0A484KC81"/>
<feature type="compositionally biased region" description="Basic and acidic residues" evidence="4">
    <location>
        <begin position="266"/>
        <end position="279"/>
    </location>
</feature>
<keyword evidence="3" id="KW-0539">Nucleus</keyword>
<feature type="compositionally biased region" description="Basic and acidic residues" evidence="4">
    <location>
        <begin position="101"/>
        <end position="129"/>
    </location>
</feature>
<feature type="domain" description="Ribosomal RNA-processing protein 14 N-terminal" evidence="6">
    <location>
        <begin position="28"/>
        <end position="87"/>
    </location>
</feature>
<dbReference type="GO" id="GO:0042273">
    <property type="term" value="P:ribosomal large subunit biogenesis"/>
    <property type="evidence" value="ECO:0007669"/>
    <property type="project" value="TreeGrafter"/>
</dbReference>
<protein>
    <recommendedName>
        <fullName evidence="9">Ribosomal RNA-processing protein 14/surfeit locus protein 6 C-terminal domain-containing protein</fullName>
    </recommendedName>
</protein>
<organism evidence="7 8">
    <name type="scientific">Cuscuta campestris</name>
    <dbReference type="NCBI Taxonomy" id="132261"/>
    <lineage>
        <taxon>Eukaryota</taxon>
        <taxon>Viridiplantae</taxon>
        <taxon>Streptophyta</taxon>
        <taxon>Embryophyta</taxon>
        <taxon>Tracheophyta</taxon>
        <taxon>Spermatophyta</taxon>
        <taxon>Magnoliopsida</taxon>
        <taxon>eudicotyledons</taxon>
        <taxon>Gunneridae</taxon>
        <taxon>Pentapetalae</taxon>
        <taxon>asterids</taxon>
        <taxon>lamiids</taxon>
        <taxon>Solanales</taxon>
        <taxon>Convolvulaceae</taxon>
        <taxon>Cuscuteae</taxon>
        <taxon>Cuscuta</taxon>
        <taxon>Cuscuta subgen. Grammica</taxon>
        <taxon>Cuscuta sect. Cleistogrammica</taxon>
    </lineage>
</organism>
<evidence type="ECO:0000256" key="1">
    <source>
        <dbReference type="ARBA" id="ARBA00004123"/>
    </source>
</evidence>
<sequence length="349" mass="40382">MKKQKPSAVVEAPTISSTGAADLKALIRENRIFFDNLVNLIPPKFYLPTEEDSKPWYPGLSKSKKASLKRQTRENLKRARRNRLDPEKKIAQSSTLGLLKESIDKTKLEDDSGNEKPLDFGEGDNKENGDGSSVTYEVLRQRLRMKIEALRGNRGSGQKSERKAFADDGDFGESNRKKRKRDEDRGENSEKNSSIGVESGNLPSDVEFGKVKIGDDEKEGKKKKKKLSKEKELDRLKRLEELKKEKPNVAEKQSWKAAADRAMGVKVHDDPRLLKESMKKEKKRKEKSSEKWKERVETRDKFKEERQQKRRENISGRIHDKKMRKIAKREKKLMRPGFEGRKQEFITEN</sequence>
<dbReference type="GO" id="GO:0042274">
    <property type="term" value="P:ribosomal small subunit biogenesis"/>
    <property type="evidence" value="ECO:0007669"/>
    <property type="project" value="TreeGrafter"/>
</dbReference>
<gene>
    <name evidence="7" type="ORF">CCAM_LOCUS1172</name>
</gene>
<evidence type="ECO:0000313" key="8">
    <source>
        <dbReference type="Proteomes" id="UP000595140"/>
    </source>
</evidence>
<evidence type="ECO:0000256" key="2">
    <source>
        <dbReference type="ARBA" id="ARBA00005904"/>
    </source>
</evidence>
<evidence type="ECO:0000256" key="3">
    <source>
        <dbReference type="ARBA" id="ARBA00023242"/>
    </source>
</evidence>
<feature type="domain" description="Ribosomal RNA-processing protein 14/surfeit locus protein 6 C-terminal" evidence="5">
    <location>
        <begin position="156"/>
        <end position="325"/>
    </location>
</feature>
<dbReference type="PANTHER" id="PTHR14369:SF0">
    <property type="entry name" value="SURFEIT LOCUS PROTEIN 6"/>
    <property type="match status" value="1"/>
</dbReference>
<dbReference type="Proteomes" id="UP000595140">
    <property type="component" value="Unassembled WGS sequence"/>
</dbReference>